<comment type="caution">
    <text evidence="13">The sequence shown here is derived from an EMBL/GenBank/DDBJ whole genome shotgun (WGS) entry which is preliminary data.</text>
</comment>
<comment type="subcellular location">
    <subcellularLocation>
        <location evidence="1">Membrane</location>
    </subcellularLocation>
</comment>
<dbReference type="SUPFAM" id="SSF50022">
    <property type="entry name" value="ISP domain"/>
    <property type="match status" value="1"/>
</dbReference>
<dbReference type="InterPro" id="IPR013626">
    <property type="entry name" value="PaO"/>
</dbReference>
<evidence type="ECO:0000256" key="5">
    <source>
        <dbReference type="ARBA" id="ARBA00022946"/>
    </source>
</evidence>
<evidence type="ECO:0000256" key="6">
    <source>
        <dbReference type="ARBA" id="ARBA00022989"/>
    </source>
</evidence>
<keyword evidence="8" id="KW-0408">Iron</keyword>
<keyword evidence="3" id="KW-0001">2Fe-2S</keyword>
<dbReference type="GO" id="GO:0005737">
    <property type="term" value="C:cytoplasm"/>
    <property type="evidence" value="ECO:0007669"/>
    <property type="project" value="TreeGrafter"/>
</dbReference>
<feature type="transmembrane region" description="Helical" evidence="11">
    <location>
        <begin position="421"/>
        <end position="439"/>
    </location>
</feature>
<evidence type="ECO:0000256" key="3">
    <source>
        <dbReference type="ARBA" id="ARBA00022714"/>
    </source>
</evidence>
<sequence>MTALETKPKHHPAGGNDPTRFDVREVWYPVYYLKDLNPEKLTKFTLLDRDLVLWWDEAAQSWQAFLDQCPHRLAPLSEGRINESGWLECPYHGWAFSGTGRCEFIPQQREGGSAQTAQRACATSFPTATAQGLLFVYPGNRDNATQTPLPLVEPLLDDSDEWVCLDIFRDLPYDALTLLENVLDSSHIPYTHHKTVGNRVNVSPVDLEILASGKQGFQGMWAEGPRKGTLGRQDTLFVAPGLMWHDLTSEQFGRTLTVVYATPIRSGECRLFARFPFKFSAKLPRLFLKLTPRWYSHINQNGVLEDDQIFLHYQERYLEAAGGSEEFARAFYLPTAADRFVSEFRQWVNQYRAKPFPDTPLPPPLPKEKLLDRYHSHTLHCASCSGALANLQRLRFGIFLLGAIAWVIIPLATLTLGNSSAIFFSLFALLLLATGWGLSQLERKFYEGRAVPPRNLPEK</sequence>
<dbReference type="InterPro" id="IPR036922">
    <property type="entry name" value="Rieske_2Fe-2S_sf"/>
</dbReference>
<keyword evidence="7" id="KW-0560">Oxidoreductase</keyword>
<dbReference type="GO" id="GO:0016020">
    <property type="term" value="C:membrane"/>
    <property type="evidence" value="ECO:0007669"/>
    <property type="project" value="UniProtKB-SubCell"/>
</dbReference>
<organism evidence="13 14">
    <name type="scientific">Lusitaniella coriacea LEGE 07157</name>
    <dbReference type="NCBI Taxonomy" id="945747"/>
    <lineage>
        <taxon>Bacteria</taxon>
        <taxon>Bacillati</taxon>
        <taxon>Cyanobacteriota</taxon>
        <taxon>Cyanophyceae</taxon>
        <taxon>Spirulinales</taxon>
        <taxon>Lusitaniellaceae</taxon>
        <taxon>Lusitaniella</taxon>
    </lineage>
</organism>
<dbReference type="Gene3D" id="2.102.10.10">
    <property type="entry name" value="Rieske [2Fe-2S] iron-sulphur domain"/>
    <property type="match status" value="1"/>
</dbReference>
<evidence type="ECO:0000256" key="10">
    <source>
        <dbReference type="ARBA" id="ARBA00023136"/>
    </source>
</evidence>
<proteinExistence type="predicted"/>
<keyword evidence="14" id="KW-1185">Reference proteome</keyword>
<feature type="transmembrane region" description="Helical" evidence="11">
    <location>
        <begin position="396"/>
        <end position="415"/>
    </location>
</feature>
<evidence type="ECO:0000256" key="1">
    <source>
        <dbReference type="ARBA" id="ARBA00004370"/>
    </source>
</evidence>
<keyword evidence="2 11" id="KW-0812">Transmembrane</keyword>
<dbReference type="PANTHER" id="PTHR21266">
    <property type="entry name" value="IRON-SULFUR DOMAIN CONTAINING PROTEIN"/>
    <property type="match status" value="1"/>
</dbReference>
<evidence type="ECO:0000313" key="14">
    <source>
        <dbReference type="Proteomes" id="UP000654482"/>
    </source>
</evidence>
<dbReference type="PANTHER" id="PTHR21266:SF32">
    <property type="entry name" value="CHOLESTEROL 7-DESATURASE NVD"/>
    <property type="match status" value="1"/>
</dbReference>
<dbReference type="GO" id="GO:0051537">
    <property type="term" value="F:2 iron, 2 sulfur cluster binding"/>
    <property type="evidence" value="ECO:0007669"/>
    <property type="project" value="UniProtKB-KW"/>
</dbReference>
<dbReference type="Proteomes" id="UP000654482">
    <property type="component" value="Unassembled WGS sequence"/>
</dbReference>
<dbReference type="Pfam" id="PF08417">
    <property type="entry name" value="PaO"/>
    <property type="match status" value="1"/>
</dbReference>
<gene>
    <name evidence="13" type="ORF">IQ249_14770</name>
</gene>
<reference evidence="13" key="1">
    <citation type="submission" date="2020-10" db="EMBL/GenBank/DDBJ databases">
        <authorList>
            <person name="Castelo-Branco R."/>
            <person name="Eusebio N."/>
            <person name="Adriana R."/>
            <person name="Vieira A."/>
            <person name="Brugerolle De Fraissinette N."/>
            <person name="Rezende De Castro R."/>
            <person name="Schneider M.P."/>
            <person name="Vasconcelos V."/>
            <person name="Leao P.N."/>
        </authorList>
    </citation>
    <scope>NUCLEOTIDE SEQUENCE</scope>
    <source>
        <strain evidence="13">LEGE 07157</strain>
    </source>
</reference>
<keyword evidence="6 11" id="KW-1133">Transmembrane helix</keyword>
<dbReference type="SUPFAM" id="SSF55961">
    <property type="entry name" value="Bet v1-like"/>
    <property type="match status" value="1"/>
</dbReference>
<name>A0A8J7E0M1_9CYAN</name>
<evidence type="ECO:0000259" key="12">
    <source>
        <dbReference type="PROSITE" id="PS51296"/>
    </source>
</evidence>
<dbReference type="GO" id="GO:0046872">
    <property type="term" value="F:metal ion binding"/>
    <property type="evidence" value="ECO:0007669"/>
    <property type="project" value="UniProtKB-KW"/>
</dbReference>
<dbReference type="GO" id="GO:0010277">
    <property type="term" value="F:chlorophyllide a oxygenase activity"/>
    <property type="evidence" value="ECO:0007669"/>
    <property type="project" value="InterPro"/>
</dbReference>
<dbReference type="Gene3D" id="3.90.380.10">
    <property type="entry name" value="Naphthalene 1,2-dioxygenase Alpha Subunit, Chain A, domain 1"/>
    <property type="match status" value="1"/>
</dbReference>
<dbReference type="AlphaFoldDB" id="A0A8J7E0M1"/>
<evidence type="ECO:0000256" key="2">
    <source>
        <dbReference type="ARBA" id="ARBA00022692"/>
    </source>
</evidence>
<protein>
    <submittedName>
        <fullName evidence="13">Rieske 2Fe-2S domain-containing protein</fullName>
    </submittedName>
</protein>
<dbReference type="RefSeq" id="WP_194030253.1">
    <property type="nucleotide sequence ID" value="NZ_JADEWZ010000021.1"/>
</dbReference>
<evidence type="ECO:0000256" key="4">
    <source>
        <dbReference type="ARBA" id="ARBA00022723"/>
    </source>
</evidence>
<dbReference type="InterPro" id="IPR050584">
    <property type="entry name" value="Cholesterol_7-desaturase"/>
</dbReference>
<evidence type="ECO:0000256" key="8">
    <source>
        <dbReference type="ARBA" id="ARBA00023004"/>
    </source>
</evidence>
<keyword evidence="5" id="KW-0809">Transit peptide</keyword>
<evidence type="ECO:0000313" key="13">
    <source>
        <dbReference type="EMBL" id="MBE9117161.1"/>
    </source>
</evidence>
<dbReference type="InterPro" id="IPR017941">
    <property type="entry name" value="Rieske_2Fe-2S"/>
</dbReference>
<dbReference type="GO" id="GO:0016705">
    <property type="term" value="F:oxidoreductase activity, acting on paired donors, with incorporation or reduction of molecular oxygen"/>
    <property type="evidence" value="ECO:0007669"/>
    <property type="project" value="UniProtKB-ARBA"/>
</dbReference>
<evidence type="ECO:0000256" key="11">
    <source>
        <dbReference type="SAM" id="Phobius"/>
    </source>
</evidence>
<keyword evidence="10 11" id="KW-0472">Membrane</keyword>
<dbReference type="CDD" id="cd03480">
    <property type="entry name" value="Rieske_RO_Alpha_PaO"/>
    <property type="match status" value="1"/>
</dbReference>
<keyword evidence="4" id="KW-0479">Metal-binding</keyword>
<dbReference type="Pfam" id="PF00355">
    <property type="entry name" value="Rieske"/>
    <property type="match status" value="1"/>
</dbReference>
<accession>A0A8J7E0M1</accession>
<evidence type="ECO:0000256" key="9">
    <source>
        <dbReference type="ARBA" id="ARBA00023014"/>
    </source>
</evidence>
<dbReference type="PROSITE" id="PS51296">
    <property type="entry name" value="RIESKE"/>
    <property type="match status" value="1"/>
</dbReference>
<dbReference type="EMBL" id="JADEWZ010000021">
    <property type="protein sequence ID" value="MBE9117161.1"/>
    <property type="molecule type" value="Genomic_DNA"/>
</dbReference>
<feature type="domain" description="Rieske" evidence="12">
    <location>
        <begin position="27"/>
        <end position="136"/>
    </location>
</feature>
<evidence type="ECO:0000256" key="7">
    <source>
        <dbReference type="ARBA" id="ARBA00023002"/>
    </source>
</evidence>
<keyword evidence="9" id="KW-0411">Iron-sulfur</keyword>